<gene>
    <name evidence="5" type="ORF">PFICI_04862</name>
</gene>
<evidence type="ECO:0000256" key="2">
    <source>
        <dbReference type="ARBA" id="ARBA00022857"/>
    </source>
</evidence>
<dbReference type="Pfam" id="PF00106">
    <property type="entry name" value="adh_short"/>
    <property type="match status" value="1"/>
</dbReference>
<proteinExistence type="inferred from homology"/>
<dbReference type="InterPro" id="IPR036291">
    <property type="entry name" value="NAD(P)-bd_dom_sf"/>
</dbReference>
<dbReference type="OrthoDB" id="1274115at2759"/>
<keyword evidence="6" id="KW-1185">Reference proteome</keyword>
<evidence type="ECO:0000256" key="3">
    <source>
        <dbReference type="ARBA" id="ARBA00023002"/>
    </source>
</evidence>
<dbReference type="eggNOG" id="KOG1205">
    <property type="taxonomic scope" value="Eukaryota"/>
</dbReference>
<sequence>MESKVWLITGASSGFGLELTRTASAKGHKVIASSRNPAKTPELVEEIKKNGGTWINLDVSGDNVSKVLSEAWDIYGHIDVLVNNAGFSIHGAFEDLGEADIRTQYETNVFGVFKTMQAVLPRMRERKSGIIVNISSTGGLRALPGVSLYAGSKHALEGMTESLAAEYAEHGVRLILVEPGPFRTNFLGKNASQARPLSDAFRGTAVAKVLEHLEEPNGKQPGDPKKAAQAIFDFCMGQGKAAELKKPYLRLLLGNPAVKSANDKLDSLRENFSAVESISRSVDFED</sequence>
<dbReference type="EMBL" id="KI912111">
    <property type="protein sequence ID" value="ETS82986.1"/>
    <property type="molecule type" value="Genomic_DNA"/>
</dbReference>
<organism evidence="5 6">
    <name type="scientific">Pestalotiopsis fici (strain W106-1 / CGMCC3.15140)</name>
    <dbReference type="NCBI Taxonomy" id="1229662"/>
    <lineage>
        <taxon>Eukaryota</taxon>
        <taxon>Fungi</taxon>
        <taxon>Dikarya</taxon>
        <taxon>Ascomycota</taxon>
        <taxon>Pezizomycotina</taxon>
        <taxon>Sordariomycetes</taxon>
        <taxon>Xylariomycetidae</taxon>
        <taxon>Amphisphaeriales</taxon>
        <taxon>Sporocadaceae</taxon>
        <taxon>Pestalotiopsis</taxon>
    </lineage>
</organism>
<dbReference type="KEGG" id="pfy:PFICI_04862"/>
<accession>W3XCS9</accession>
<dbReference type="InterPro" id="IPR051911">
    <property type="entry name" value="SDR_oxidoreductase"/>
</dbReference>
<dbReference type="InParanoid" id="W3XCS9"/>
<dbReference type="PANTHER" id="PTHR43976:SF16">
    <property type="entry name" value="SHORT-CHAIN DEHYDROGENASE_REDUCTASE FAMILY PROTEIN"/>
    <property type="match status" value="1"/>
</dbReference>
<dbReference type="AlphaFoldDB" id="W3XCS9"/>
<dbReference type="OMA" id="WIALDIS"/>
<dbReference type="PRINTS" id="PR00081">
    <property type="entry name" value="GDHRDH"/>
</dbReference>
<dbReference type="Gene3D" id="3.40.50.720">
    <property type="entry name" value="NAD(P)-binding Rossmann-like Domain"/>
    <property type="match status" value="1"/>
</dbReference>
<protein>
    <submittedName>
        <fullName evidence="5">Uncharacterized protein</fullName>
    </submittedName>
</protein>
<keyword evidence="2" id="KW-0521">NADP</keyword>
<keyword evidence="3" id="KW-0560">Oxidoreductase</keyword>
<dbReference type="InterPro" id="IPR020904">
    <property type="entry name" value="Sc_DH/Rdtase_CS"/>
</dbReference>
<dbReference type="PRINTS" id="PR00080">
    <property type="entry name" value="SDRFAMILY"/>
</dbReference>
<reference evidence="6" key="1">
    <citation type="journal article" date="2015" name="BMC Genomics">
        <title>Genomic and transcriptomic analysis of the endophytic fungus Pestalotiopsis fici reveals its lifestyle and high potential for synthesis of natural products.</title>
        <authorList>
            <person name="Wang X."/>
            <person name="Zhang X."/>
            <person name="Liu L."/>
            <person name="Xiang M."/>
            <person name="Wang W."/>
            <person name="Sun X."/>
            <person name="Che Y."/>
            <person name="Guo L."/>
            <person name="Liu G."/>
            <person name="Guo L."/>
            <person name="Wang C."/>
            <person name="Yin W.B."/>
            <person name="Stadler M."/>
            <person name="Zhang X."/>
            <person name="Liu X."/>
        </authorList>
    </citation>
    <scope>NUCLEOTIDE SEQUENCE [LARGE SCALE GENOMIC DNA]</scope>
    <source>
        <strain evidence="6">W106-1 / CGMCC3.15140</strain>
    </source>
</reference>
<dbReference type="Proteomes" id="UP000030651">
    <property type="component" value="Unassembled WGS sequence"/>
</dbReference>
<dbReference type="PROSITE" id="PS00061">
    <property type="entry name" value="ADH_SHORT"/>
    <property type="match status" value="1"/>
</dbReference>
<comment type="similarity">
    <text evidence="1 4">Belongs to the short-chain dehydrogenases/reductases (SDR) family.</text>
</comment>
<dbReference type="HOGENOM" id="CLU_010194_2_9_1"/>
<dbReference type="SUPFAM" id="SSF51735">
    <property type="entry name" value="NAD(P)-binding Rossmann-fold domains"/>
    <property type="match status" value="1"/>
</dbReference>
<evidence type="ECO:0000256" key="1">
    <source>
        <dbReference type="ARBA" id="ARBA00006484"/>
    </source>
</evidence>
<evidence type="ECO:0000313" key="6">
    <source>
        <dbReference type="Proteomes" id="UP000030651"/>
    </source>
</evidence>
<dbReference type="InterPro" id="IPR002347">
    <property type="entry name" value="SDR_fam"/>
</dbReference>
<evidence type="ECO:0000256" key="4">
    <source>
        <dbReference type="RuleBase" id="RU000363"/>
    </source>
</evidence>
<dbReference type="GeneID" id="19269875"/>
<dbReference type="RefSeq" id="XP_007831634.1">
    <property type="nucleotide sequence ID" value="XM_007833443.1"/>
</dbReference>
<name>W3XCS9_PESFW</name>
<evidence type="ECO:0000313" key="5">
    <source>
        <dbReference type="EMBL" id="ETS82986.1"/>
    </source>
</evidence>
<dbReference type="STRING" id="1229662.W3XCS9"/>
<dbReference type="CDD" id="cd05374">
    <property type="entry name" value="17beta-HSD-like_SDR_c"/>
    <property type="match status" value="1"/>
</dbReference>
<dbReference type="GO" id="GO:0016491">
    <property type="term" value="F:oxidoreductase activity"/>
    <property type="evidence" value="ECO:0007669"/>
    <property type="project" value="UniProtKB-KW"/>
</dbReference>
<dbReference type="PANTHER" id="PTHR43976">
    <property type="entry name" value="SHORT CHAIN DEHYDROGENASE"/>
    <property type="match status" value="1"/>
</dbReference>